<keyword evidence="5" id="KW-0539">Nucleus</keyword>
<dbReference type="GO" id="GO:0005634">
    <property type="term" value="C:nucleus"/>
    <property type="evidence" value="ECO:0007669"/>
    <property type="project" value="UniProtKB-SubCell"/>
</dbReference>
<dbReference type="Gene3D" id="4.10.280.10">
    <property type="entry name" value="Helix-loop-helix DNA-binding domain"/>
    <property type="match status" value="1"/>
</dbReference>
<keyword evidence="2" id="KW-0805">Transcription regulation</keyword>
<evidence type="ECO:0000256" key="3">
    <source>
        <dbReference type="ARBA" id="ARBA00023125"/>
    </source>
</evidence>
<evidence type="ECO:0000313" key="8">
    <source>
        <dbReference type="EMBL" id="VDC61433.1"/>
    </source>
</evidence>
<keyword evidence="3" id="KW-0238">DNA-binding</keyword>
<evidence type="ECO:0000256" key="6">
    <source>
        <dbReference type="SAM" id="MobiDB-lite"/>
    </source>
</evidence>
<evidence type="ECO:0000256" key="4">
    <source>
        <dbReference type="ARBA" id="ARBA00023163"/>
    </source>
</evidence>
<dbReference type="EMBL" id="LR031568">
    <property type="protein sequence ID" value="VDC61433.1"/>
    <property type="molecule type" value="Genomic_DNA"/>
</dbReference>
<dbReference type="PANTHER" id="PTHR16223">
    <property type="entry name" value="TRANSCRIPTION FACTOR BHLH83-RELATED"/>
    <property type="match status" value="1"/>
</dbReference>
<comment type="subcellular location">
    <subcellularLocation>
        <location evidence="1">Nucleus</location>
    </subcellularLocation>
</comment>
<dbReference type="GO" id="GO:0003700">
    <property type="term" value="F:DNA-binding transcription factor activity"/>
    <property type="evidence" value="ECO:0007669"/>
    <property type="project" value="InterPro"/>
</dbReference>
<dbReference type="GO" id="GO:0046983">
    <property type="term" value="F:protein dimerization activity"/>
    <property type="evidence" value="ECO:0007669"/>
    <property type="project" value="InterPro"/>
</dbReference>
<reference evidence="8" key="1">
    <citation type="submission" date="2018-11" db="EMBL/GenBank/DDBJ databases">
        <authorList>
            <consortium name="Genoscope - CEA"/>
            <person name="William W."/>
        </authorList>
    </citation>
    <scope>NUCLEOTIDE SEQUENCE</scope>
</reference>
<accession>A0A3P5YJ89</accession>
<dbReference type="InterPro" id="IPR011598">
    <property type="entry name" value="bHLH_dom"/>
</dbReference>
<protein>
    <recommendedName>
        <fullName evidence="7">BHLH domain-containing protein</fullName>
    </recommendedName>
</protein>
<dbReference type="GO" id="GO:0003677">
    <property type="term" value="F:DNA binding"/>
    <property type="evidence" value="ECO:0007669"/>
    <property type="project" value="UniProtKB-KW"/>
</dbReference>
<dbReference type="PANTHER" id="PTHR16223:SF383">
    <property type="entry name" value="TRANSCRIPTION FACTOR BHLH111"/>
    <property type="match status" value="1"/>
</dbReference>
<dbReference type="InterPro" id="IPR036638">
    <property type="entry name" value="HLH_DNA-bd_sf"/>
</dbReference>
<dbReference type="AlphaFoldDB" id="A0A3P5YJ89"/>
<evidence type="ECO:0000256" key="2">
    <source>
        <dbReference type="ARBA" id="ARBA00023015"/>
    </source>
</evidence>
<keyword evidence="4" id="KW-0804">Transcription</keyword>
<feature type="domain" description="BHLH" evidence="7">
    <location>
        <begin position="312"/>
        <end position="361"/>
    </location>
</feature>
<dbReference type="InterPro" id="IPR045239">
    <property type="entry name" value="bHLH95_bHLH"/>
</dbReference>
<feature type="compositionally biased region" description="Basic and acidic residues" evidence="6">
    <location>
        <begin position="297"/>
        <end position="324"/>
    </location>
</feature>
<dbReference type="SUPFAM" id="SSF47459">
    <property type="entry name" value="HLH, helix-loop-helix DNA-binding domain"/>
    <property type="match status" value="1"/>
</dbReference>
<feature type="region of interest" description="Disordered" evidence="6">
    <location>
        <begin position="291"/>
        <end position="324"/>
    </location>
</feature>
<organism evidence="8">
    <name type="scientific">Brassica campestris</name>
    <name type="common">Field mustard</name>
    <dbReference type="NCBI Taxonomy" id="3711"/>
    <lineage>
        <taxon>Eukaryota</taxon>
        <taxon>Viridiplantae</taxon>
        <taxon>Streptophyta</taxon>
        <taxon>Embryophyta</taxon>
        <taxon>Tracheophyta</taxon>
        <taxon>Spermatophyta</taxon>
        <taxon>Magnoliopsida</taxon>
        <taxon>eudicotyledons</taxon>
        <taxon>Gunneridae</taxon>
        <taxon>Pentapetalae</taxon>
        <taxon>rosids</taxon>
        <taxon>malvids</taxon>
        <taxon>Brassicales</taxon>
        <taxon>Brassicaceae</taxon>
        <taxon>Brassiceae</taxon>
        <taxon>Brassica</taxon>
    </lineage>
</organism>
<dbReference type="PROSITE" id="PS50888">
    <property type="entry name" value="BHLH"/>
    <property type="match status" value="1"/>
</dbReference>
<dbReference type="CDD" id="cd11393">
    <property type="entry name" value="bHLH_AtbHLH_like"/>
    <property type="match status" value="1"/>
</dbReference>
<sequence>MIREECTPSSSWWEDVHHDDHASSISTSFYHKNSNGNNNNNSNANCEGDNLSISTVNTSNRFDLTAESSSRHSLSAPDHPASTSDELLRDHVVSSNNHLWSLAYLPGRSLGDQMLDHHHHNNHITSSRNNSSTTSELPFEPVCDNANGWIYDTNQVRYNQSSDQRLSKLTDLVGKHWSLAPPSNPDMNHNLHHHFDQTNDDISMYRQELEVKNEEDLCYNNGLNGGASLFRDAIESSRSFLDIRLSRPLTDINPSFKPSFKALSLSEFGKKEHQTASLLFSQATVRLGSTNAGKKKRCDEVSDEASKKAKCGRDSTHSPDKDLPKAKLRDKITTLQQIVSPFGKTDTASVLQEAITYINFYQEQVKLLSTPYMKNSSIKDPWGGWDREEHNKRGPKHLDLKSRGLCLVPISCTPVAYHDNSATDYWSPSYRGSLYR</sequence>
<proteinExistence type="predicted"/>
<evidence type="ECO:0000256" key="1">
    <source>
        <dbReference type="ARBA" id="ARBA00004123"/>
    </source>
</evidence>
<dbReference type="InterPro" id="IPR045843">
    <property type="entry name" value="IND-like"/>
</dbReference>
<evidence type="ECO:0000259" key="7">
    <source>
        <dbReference type="PROSITE" id="PS50888"/>
    </source>
</evidence>
<evidence type="ECO:0000256" key="5">
    <source>
        <dbReference type="ARBA" id="ARBA00023242"/>
    </source>
</evidence>
<name>A0A3P5YJ89_BRACM</name>
<gene>
    <name evidence="8" type="ORF">BRAA09T39044Z</name>
</gene>